<name>A0A8H3B680_9AGAM</name>
<comment type="similarity">
    <text evidence="2">Belongs to the plant acyltransferase family.</text>
</comment>
<keyword evidence="3" id="KW-0808">Transferase</keyword>
<gene>
    <name evidence="5" type="ORF">RDB_LOCUS118790</name>
</gene>
<organism evidence="5 6">
    <name type="scientific">Rhizoctonia solani</name>
    <dbReference type="NCBI Taxonomy" id="456999"/>
    <lineage>
        <taxon>Eukaryota</taxon>
        <taxon>Fungi</taxon>
        <taxon>Dikarya</taxon>
        <taxon>Basidiomycota</taxon>
        <taxon>Agaricomycotina</taxon>
        <taxon>Agaricomycetes</taxon>
        <taxon>Cantharellales</taxon>
        <taxon>Ceratobasidiaceae</taxon>
        <taxon>Rhizoctonia</taxon>
    </lineage>
</organism>
<reference evidence="5" key="1">
    <citation type="submission" date="2021-01" db="EMBL/GenBank/DDBJ databases">
        <authorList>
            <person name="Kaushik A."/>
        </authorList>
    </citation>
    <scope>NUCLEOTIDE SEQUENCE</scope>
    <source>
        <strain evidence="5">AG3-T5</strain>
    </source>
</reference>
<accession>A0A8H3B680</accession>
<dbReference type="EMBL" id="CAJMWW010000125">
    <property type="protein sequence ID" value="CAE6448315.1"/>
    <property type="molecule type" value="Genomic_DNA"/>
</dbReference>
<comment type="pathway">
    <text evidence="1">Secondary metabolite biosynthesis.</text>
</comment>
<dbReference type="GO" id="GO:0016746">
    <property type="term" value="F:acyltransferase activity"/>
    <property type="evidence" value="ECO:0007669"/>
    <property type="project" value="UniProtKB-KW"/>
</dbReference>
<evidence type="ECO:0000256" key="3">
    <source>
        <dbReference type="ARBA" id="ARBA00022679"/>
    </source>
</evidence>
<protein>
    <submittedName>
        <fullName evidence="5">Uncharacterized protein</fullName>
    </submittedName>
</protein>
<dbReference type="Proteomes" id="UP000663841">
    <property type="component" value="Unassembled WGS sequence"/>
</dbReference>
<dbReference type="PANTHER" id="PTHR31896:SF69">
    <property type="entry name" value="FAMILY REGULATORY PROTEIN, PUTATIVE (AFU_ORTHOLOGUE AFUA_3G14730)-RELATED"/>
    <property type="match status" value="1"/>
</dbReference>
<sequence length="490" mass="54535">MTWSIAIIHDDSQASQPTRTPRLPHHIPSMSPTVQNLPFMDLNSAAESVTFGAGLTFSGALDQRQVEETCARITRAWPILGSRVQRNSETGKIEAVVPAPEDARLEFTSQIIESKLSDLESLYTKTKSISTQVLARNKHLYRKDPLEHLEHYITTGKPAFDIHATYLLDATIINLTIVHVLMDASGFTEFTKAFVRALGGEPIPPLLSHDPWSILLPRALDLPDDPNASLGWTIWGPQQRIASRNVEAKALQVDGPIEQRIVYFPASEIVRMKREALEELEVAGTPVSFLSTSDVVSAWLYKHTFIDTDEPDEVTRFIFVVDARNRFPEAFTPGHVYLQNAFFNMSTGRLTSAQVQSKSLGELAYLIHTSVRRQTVPNQLLAQLKWKHDHAGHTQIPFSLGEDMQFTSSWLSFGLGEISLSRHVKPGTGTGQVLDVIYDVLGTARSTSAIKFKDTDGGIVCEMTWGTRRWTSGHMAEYALENQTRSTGGL</sequence>
<evidence type="ECO:0000256" key="1">
    <source>
        <dbReference type="ARBA" id="ARBA00005179"/>
    </source>
</evidence>
<evidence type="ECO:0000256" key="2">
    <source>
        <dbReference type="ARBA" id="ARBA00009861"/>
    </source>
</evidence>
<evidence type="ECO:0000256" key="4">
    <source>
        <dbReference type="ARBA" id="ARBA00023315"/>
    </source>
</evidence>
<comment type="caution">
    <text evidence="5">The sequence shown here is derived from an EMBL/GenBank/DDBJ whole genome shotgun (WGS) entry which is preliminary data.</text>
</comment>
<dbReference type="Gene3D" id="3.30.559.10">
    <property type="entry name" value="Chloramphenicol acetyltransferase-like domain"/>
    <property type="match status" value="2"/>
</dbReference>
<dbReference type="Pfam" id="PF02458">
    <property type="entry name" value="Transferase"/>
    <property type="match status" value="1"/>
</dbReference>
<proteinExistence type="inferred from homology"/>
<dbReference type="AlphaFoldDB" id="A0A8H3B680"/>
<keyword evidence="4" id="KW-0012">Acyltransferase</keyword>
<dbReference type="InterPro" id="IPR023213">
    <property type="entry name" value="CAT-like_dom_sf"/>
</dbReference>
<evidence type="ECO:0000313" key="5">
    <source>
        <dbReference type="EMBL" id="CAE6448315.1"/>
    </source>
</evidence>
<dbReference type="PANTHER" id="PTHR31896">
    <property type="entry name" value="FAMILY REGULATORY PROTEIN, PUTATIVE (AFU_ORTHOLOGUE AFUA_3G14730)-RELATED"/>
    <property type="match status" value="1"/>
</dbReference>
<dbReference type="InterPro" id="IPR051283">
    <property type="entry name" value="Sec_Metabolite_Acyltrans"/>
</dbReference>
<evidence type="ECO:0000313" key="6">
    <source>
        <dbReference type="Proteomes" id="UP000663841"/>
    </source>
</evidence>